<organism evidence="2">
    <name type="scientific">Anopheles atroparvus</name>
    <name type="common">European mosquito</name>
    <dbReference type="NCBI Taxonomy" id="41427"/>
    <lineage>
        <taxon>Eukaryota</taxon>
        <taxon>Metazoa</taxon>
        <taxon>Ecdysozoa</taxon>
        <taxon>Arthropoda</taxon>
        <taxon>Hexapoda</taxon>
        <taxon>Insecta</taxon>
        <taxon>Pterygota</taxon>
        <taxon>Neoptera</taxon>
        <taxon>Endopterygota</taxon>
        <taxon>Diptera</taxon>
        <taxon>Nematocera</taxon>
        <taxon>Culicoidea</taxon>
        <taxon>Culicidae</taxon>
        <taxon>Anophelinae</taxon>
        <taxon>Anopheles</taxon>
    </lineage>
</organism>
<feature type="compositionally biased region" description="Gly residues" evidence="1">
    <location>
        <begin position="197"/>
        <end position="213"/>
    </location>
</feature>
<sequence>MVPGNCDEACPNADCPEAWPPFAFGWCQGRLKLPGAGSSGMSSPNACTGTSSVMTMYLSVSTVGWRFFSRSMFFCSRIRCTSHFLRLRSSISSFVWRFMYASSLMFSRDVGTSAASFESSFSSSAVTASSFHEQLMYCLRYLIALLLDEIEMQQQDGLQLFHLLERDQGVREAVPPPLAPMIVLILTVVFDGRNNDGGGGCGGGGDDGSGKSGGSSSSGSGDKNG</sequence>
<reference evidence="2" key="1">
    <citation type="submission" date="2022-08" db="UniProtKB">
        <authorList>
            <consortium name="EnsemblMetazoa"/>
        </authorList>
    </citation>
    <scope>IDENTIFICATION</scope>
    <source>
        <strain evidence="2">EBRO</strain>
    </source>
</reference>
<evidence type="ECO:0000313" key="2">
    <source>
        <dbReference type="EnsemblMetazoa" id="AATE008521-PA.1"/>
    </source>
</evidence>
<feature type="region of interest" description="Disordered" evidence="1">
    <location>
        <begin position="197"/>
        <end position="225"/>
    </location>
</feature>
<evidence type="ECO:0000256" key="1">
    <source>
        <dbReference type="SAM" id="MobiDB-lite"/>
    </source>
</evidence>
<dbReference type="EnsemblMetazoa" id="AATE008521-RA">
    <property type="protein sequence ID" value="AATE008521-PA.1"/>
    <property type="gene ID" value="AATE008521"/>
</dbReference>
<accession>A0A182IZL6</accession>
<protein>
    <submittedName>
        <fullName evidence="2">Uncharacterized protein</fullName>
    </submittedName>
</protein>
<dbReference type="VEuPathDB" id="VectorBase:AATE008521"/>
<dbReference type="AlphaFoldDB" id="A0A182IZL6"/>
<name>A0A182IZL6_ANOAO</name>
<proteinExistence type="predicted"/>
<feature type="compositionally biased region" description="Low complexity" evidence="1">
    <location>
        <begin position="214"/>
        <end position="225"/>
    </location>
</feature>